<dbReference type="AlphaFoldDB" id="A0A344J626"/>
<dbReference type="RefSeq" id="WP_112926699.1">
    <property type="nucleotide sequence ID" value="NZ_CP029556.1"/>
</dbReference>
<protein>
    <recommendedName>
        <fullName evidence="4">DUF1173 domain-containing protein</fullName>
    </recommendedName>
</protein>
<name>A0A344J626_9GAMM</name>
<evidence type="ECO:0000313" key="3">
    <source>
        <dbReference type="Proteomes" id="UP000251842"/>
    </source>
</evidence>
<dbReference type="Proteomes" id="UP000251842">
    <property type="component" value="Chromosome"/>
</dbReference>
<proteinExistence type="predicted"/>
<dbReference type="OrthoDB" id="8952417at2"/>
<organism evidence="2 3">
    <name type="scientific">Solilutibacter oculi</name>
    <dbReference type="NCBI Taxonomy" id="2698682"/>
    <lineage>
        <taxon>Bacteria</taxon>
        <taxon>Pseudomonadati</taxon>
        <taxon>Pseudomonadota</taxon>
        <taxon>Gammaproteobacteria</taxon>
        <taxon>Lysobacterales</taxon>
        <taxon>Lysobacteraceae</taxon>
        <taxon>Solilutibacter</taxon>
    </lineage>
</organism>
<accession>A0A344J626</accession>
<gene>
    <name evidence="2" type="ORF">DCD74_07125</name>
</gene>
<feature type="compositionally biased region" description="Basic and acidic residues" evidence="1">
    <location>
        <begin position="131"/>
        <end position="140"/>
    </location>
</feature>
<dbReference type="KEGG" id="lue:DCD74_07125"/>
<dbReference type="EMBL" id="CP029556">
    <property type="protein sequence ID" value="AXA84486.1"/>
    <property type="molecule type" value="Genomic_DNA"/>
</dbReference>
<reference evidence="3" key="1">
    <citation type="submission" date="2018-05" db="EMBL/GenBank/DDBJ databases">
        <title>Luteimonas pekinense sp. nov., isolated from human Meibomian gland secretions, Beijing, China.</title>
        <authorList>
            <person name="Wen T."/>
            <person name="Bai H."/>
            <person name="Lv H."/>
        </authorList>
    </citation>
    <scope>NUCLEOTIDE SEQUENCE [LARGE SCALE GENOMIC DNA]</scope>
    <source>
        <strain evidence="3">83-4</strain>
    </source>
</reference>
<evidence type="ECO:0000256" key="1">
    <source>
        <dbReference type="SAM" id="MobiDB-lite"/>
    </source>
</evidence>
<sequence>MPPSSLDGLVRIEGRNYTFRDLYSTGAGKRLLIRMRGKPQGAIACLCRRREPLALQVYSTPEGPRLRCYPDTGPLHRQDCLRNGISHVGEGSRCYSGKAITRDGRYWDVHLRDQLIAKPGAAHSPSPPPAKGRDDQRETDVQGRATLLTALRAIWQITGLNGTVRKFGNGEPGLLAASRLAKQREFLRFNGEPARQVCILPGIDRMATHPRLSESGRDATTWYAIVIGAITRVVRDGSDALVTLRHGDVPLRAEWNIWQEIVAHSPFPRTDALIQALSQESTVKTLVVTLIARVARDEIGQLRLVNGALMVVASFWPVPVDSRAELQVLWHLSSGTGRRFVKPLLYRAGDLALPDFVVLDCALPTVIEVYGRTGSADYDRRRDVKRDLYAANRDRVGYVELFSRKGAMLRLPDRVPGAFDRHKHLVEGLEVKLGLQALRETP</sequence>
<feature type="region of interest" description="Disordered" evidence="1">
    <location>
        <begin position="117"/>
        <end position="140"/>
    </location>
</feature>
<keyword evidence="3" id="KW-1185">Reference proteome</keyword>
<evidence type="ECO:0000313" key="2">
    <source>
        <dbReference type="EMBL" id="AXA84486.1"/>
    </source>
</evidence>
<evidence type="ECO:0008006" key="4">
    <source>
        <dbReference type="Google" id="ProtNLM"/>
    </source>
</evidence>